<dbReference type="SUPFAM" id="SSF55166">
    <property type="entry name" value="Hedgehog/DD-peptidase"/>
    <property type="match status" value="1"/>
</dbReference>
<dbReference type="Proteomes" id="UP000664293">
    <property type="component" value="Unassembled WGS sequence"/>
</dbReference>
<keyword evidence="4" id="KW-1185">Reference proteome</keyword>
<evidence type="ECO:0000313" key="3">
    <source>
        <dbReference type="EMBL" id="MBN8429759.1"/>
    </source>
</evidence>
<dbReference type="InterPro" id="IPR013230">
    <property type="entry name" value="Peptidase_M15A_C"/>
</dbReference>
<dbReference type="Gene3D" id="3.30.1380.10">
    <property type="match status" value="1"/>
</dbReference>
<gene>
    <name evidence="3" type="ORF">JF535_02725</name>
</gene>
<dbReference type="InterPro" id="IPR009045">
    <property type="entry name" value="Zn_M74/Hedgehog-like"/>
</dbReference>
<comment type="caution">
    <text evidence="3">The sequence shown here is derived from an EMBL/GenBank/DDBJ whole genome shotgun (WGS) entry which is preliminary data.</text>
</comment>
<organism evidence="3 4">
    <name type="scientific">Microbulbifer salipaludis</name>
    <dbReference type="NCBI Taxonomy" id="187980"/>
    <lineage>
        <taxon>Bacteria</taxon>
        <taxon>Pseudomonadati</taxon>
        <taxon>Pseudomonadota</taxon>
        <taxon>Gammaproteobacteria</taxon>
        <taxon>Cellvibrionales</taxon>
        <taxon>Microbulbiferaceae</taxon>
        <taxon>Microbulbifer</taxon>
    </lineage>
</organism>
<evidence type="ECO:0000313" key="4">
    <source>
        <dbReference type="Proteomes" id="UP000664293"/>
    </source>
</evidence>
<reference evidence="3 4" key="1">
    <citation type="submission" date="2020-12" db="EMBL/GenBank/DDBJ databases">
        <title>Oil enriched cultivation method for isolating marine PHA-producing bacteria.</title>
        <authorList>
            <person name="Zheng W."/>
            <person name="Yu S."/>
            <person name="Huang Y."/>
        </authorList>
    </citation>
    <scope>NUCLEOTIDE SEQUENCE [LARGE SCALE GENOMIC DNA]</scope>
    <source>
        <strain evidence="3 4">SN0-2</strain>
    </source>
</reference>
<evidence type="ECO:0000259" key="2">
    <source>
        <dbReference type="Pfam" id="PF08291"/>
    </source>
</evidence>
<keyword evidence="1" id="KW-0812">Transmembrane</keyword>
<dbReference type="EMBL" id="JAEKJR010000001">
    <property type="protein sequence ID" value="MBN8429759.1"/>
    <property type="molecule type" value="Genomic_DNA"/>
</dbReference>
<proteinExistence type="predicted"/>
<protein>
    <recommendedName>
        <fullName evidence="2">Peptidase M15A C-terminal domain-containing protein</fullName>
    </recommendedName>
</protein>
<dbReference type="RefSeq" id="WP_206998782.1">
    <property type="nucleotide sequence ID" value="NZ_JAEKJR010000001.1"/>
</dbReference>
<name>A0ABS3E375_9GAMM</name>
<evidence type="ECO:0000256" key="1">
    <source>
        <dbReference type="SAM" id="Phobius"/>
    </source>
</evidence>
<keyword evidence="1" id="KW-1133">Transmembrane helix</keyword>
<feature type="domain" description="Peptidase M15A C-terminal" evidence="2">
    <location>
        <begin position="129"/>
        <end position="196"/>
    </location>
</feature>
<accession>A0ABS3E375</accession>
<sequence length="226" mass="26223">MPSGNPFSIFRRRYEHLPPNQQTNWWVIVGVALLLLLLLFLLWLYLFLKEREKPYYELQGYRVASQASLKQFLRQRENRRAFGQLADFMQDARVADAIEPQNLLRQGSDWLDIDEPPFAIPPRDYWPNMVPTLQLIRDELVPSIGPVDVVSAYRTDHYNRKAGGSGKSKHKTFCGVDLVPRSNISRKELVEELRNLHARLGPESHMGLGIYSGVRFHVDTCGFRSW</sequence>
<feature type="transmembrane region" description="Helical" evidence="1">
    <location>
        <begin position="25"/>
        <end position="48"/>
    </location>
</feature>
<dbReference type="Pfam" id="PF08291">
    <property type="entry name" value="Peptidase_M15_3"/>
    <property type="match status" value="1"/>
</dbReference>
<keyword evidence="1" id="KW-0472">Membrane</keyword>